<dbReference type="InterPro" id="IPR011598">
    <property type="entry name" value="bHLH_dom"/>
</dbReference>
<evidence type="ECO:0000256" key="3">
    <source>
        <dbReference type="ARBA" id="ARBA00023015"/>
    </source>
</evidence>
<dbReference type="PANTHER" id="PTHR13935">
    <property type="entry name" value="ACHAETE-SCUTE TRANSCRIPTION FACTOR-RELATED"/>
    <property type="match status" value="1"/>
</dbReference>
<dbReference type="GO" id="GO:0046983">
    <property type="term" value="F:protein dimerization activity"/>
    <property type="evidence" value="ECO:0007669"/>
    <property type="project" value="InterPro"/>
</dbReference>
<evidence type="ECO:0000313" key="10">
    <source>
        <dbReference type="Proteomes" id="UP001054252"/>
    </source>
</evidence>
<reference evidence="9 10" key="1">
    <citation type="journal article" date="2021" name="Commun. Biol.">
        <title>The genome of Shorea leprosula (Dipterocarpaceae) highlights the ecological relevance of drought in aseasonal tropical rainforests.</title>
        <authorList>
            <person name="Ng K.K.S."/>
            <person name="Kobayashi M.J."/>
            <person name="Fawcett J.A."/>
            <person name="Hatakeyama M."/>
            <person name="Paape T."/>
            <person name="Ng C.H."/>
            <person name="Ang C.C."/>
            <person name="Tnah L.H."/>
            <person name="Lee C.T."/>
            <person name="Nishiyama T."/>
            <person name="Sese J."/>
            <person name="O'Brien M.J."/>
            <person name="Copetti D."/>
            <person name="Mohd Noor M.I."/>
            <person name="Ong R.C."/>
            <person name="Putra M."/>
            <person name="Sireger I.Z."/>
            <person name="Indrioko S."/>
            <person name="Kosugi Y."/>
            <person name="Izuno A."/>
            <person name="Isagi Y."/>
            <person name="Lee S.L."/>
            <person name="Shimizu K.K."/>
        </authorList>
    </citation>
    <scope>NUCLEOTIDE SEQUENCE [LARGE SCALE GENOMIC DNA]</scope>
    <source>
        <strain evidence="9">214</strain>
    </source>
</reference>
<proteinExistence type="predicted"/>
<evidence type="ECO:0000256" key="1">
    <source>
        <dbReference type="ARBA" id="ARBA00004123"/>
    </source>
</evidence>
<dbReference type="CDD" id="cd18914">
    <property type="entry name" value="bHLH_AtORG2_like"/>
    <property type="match status" value="1"/>
</dbReference>
<keyword evidence="4" id="KW-0238">DNA-binding</keyword>
<evidence type="ECO:0000256" key="2">
    <source>
        <dbReference type="ARBA" id="ARBA00011738"/>
    </source>
</evidence>
<dbReference type="Proteomes" id="UP001054252">
    <property type="component" value="Unassembled WGS sequence"/>
</dbReference>
<evidence type="ECO:0000256" key="6">
    <source>
        <dbReference type="ARBA" id="ARBA00023242"/>
    </source>
</evidence>
<feature type="domain" description="BHLH" evidence="8">
    <location>
        <begin position="77"/>
        <end position="129"/>
    </location>
</feature>
<accession>A0AAV5I2Q0</accession>
<keyword evidence="3" id="KW-0805">Transcription regulation</keyword>
<evidence type="ECO:0000313" key="9">
    <source>
        <dbReference type="EMBL" id="GKU95392.1"/>
    </source>
</evidence>
<keyword evidence="10" id="KW-1185">Reference proteome</keyword>
<keyword evidence="5" id="KW-0804">Transcription</keyword>
<comment type="subcellular location">
    <subcellularLocation>
        <location evidence="1">Nucleus</location>
    </subcellularLocation>
</comment>
<evidence type="ECO:0000259" key="8">
    <source>
        <dbReference type="PROSITE" id="PS50888"/>
    </source>
</evidence>
<comment type="caution">
    <text evidence="9">The sequence shown here is derived from an EMBL/GenBank/DDBJ whole genome shotgun (WGS) entry which is preliminary data.</text>
</comment>
<protein>
    <recommendedName>
        <fullName evidence="8">BHLH domain-containing protein</fullName>
    </recommendedName>
</protein>
<gene>
    <name evidence="9" type="ORF">SLEP1_g8755</name>
</gene>
<evidence type="ECO:0000256" key="5">
    <source>
        <dbReference type="ARBA" id="ARBA00023163"/>
    </source>
</evidence>
<dbReference type="Gene3D" id="4.10.280.10">
    <property type="entry name" value="Helix-loop-helix DNA-binding domain"/>
    <property type="match status" value="1"/>
</dbReference>
<dbReference type="GO" id="GO:0000977">
    <property type="term" value="F:RNA polymerase II transcription regulatory region sequence-specific DNA binding"/>
    <property type="evidence" value="ECO:0007669"/>
    <property type="project" value="TreeGrafter"/>
</dbReference>
<dbReference type="InterPro" id="IPR015660">
    <property type="entry name" value="MASH1/Ascl1a-like"/>
</dbReference>
<name>A0AAV5I2Q0_9ROSI</name>
<dbReference type="GO" id="GO:0000981">
    <property type="term" value="F:DNA-binding transcription factor activity, RNA polymerase II-specific"/>
    <property type="evidence" value="ECO:0007669"/>
    <property type="project" value="TreeGrafter"/>
</dbReference>
<keyword evidence="6" id="KW-0539">Nucleus</keyword>
<dbReference type="EMBL" id="BPVZ01000009">
    <property type="protein sequence ID" value="GKU95392.1"/>
    <property type="molecule type" value="Genomic_DNA"/>
</dbReference>
<dbReference type="InterPro" id="IPR036638">
    <property type="entry name" value="HLH_DNA-bd_sf"/>
</dbReference>
<dbReference type="PANTHER" id="PTHR13935:SF155">
    <property type="entry name" value="TRANSCRIPTION FACTOR BHLH120-LIKE"/>
    <property type="match status" value="1"/>
</dbReference>
<comment type="subunit">
    <text evidence="2">Homodimer.</text>
</comment>
<evidence type="ECO:0000256" key="4">
    <source>
        <dbReference type="ARBA" id="ARBA00023125"/>
    </source>
</evidence>
<evidence type="ECO:0000256" key="7">
    <source>
        <dbReference type="SAM" id="MobiDB-lite"/>
    </source>
</evidence>
<dbReference type="PROSITE" id="PS50888">
    <property type="entry name" value="BHLH"/>
    <property type="match status" value="1"/>
</dbReference>
<dbReference type="AlphaFoldDB" id="A0AAV5I2Q0"/>
<sequence length="262" mass="29444">MDYVSSMFSFDQNTDDLFETFSFPNFQPDELLQVLSEDTDLLINKTNNWGGSGGRRRKAPETASGTNKDENPGDNKKKKIIHRDLERQRRQEMTTLYGTLRSLLPPEYLKGKRSMSDHMNQAVKYIKDMQNRIGEFSEKRDELKRLSNSCSSTSFAPPKCLRGCPEDTVIVRPCMGASVEVVISTAMRQGLPLSSVLQALIAEGLSIFNCISTKVDQMLLHTIVSEASDGRVIDPSELQQKLEDLTLHSPRVDFDFDVANGS</sequence>
<dbReference type="FunFam" id="4.10.280.10:FF:000085">
    <property type="entry name" value="Transcription factor bHLH126"/>
    <property type="match status" value="1"/>
</dbReference>
<organism evidence="9 10">
    <name type="scientific">Rubroshorea leprosula</name>
    <dbReference type="NCBI Taxonomy" id="152421"/>
    <lineage>
        <taxon>Eukaryota</taxon>
        <taxon>Viridiplantae</taxon>
        <taxon>Streptophyta</taxon>
        <taxon>Embryophyta</taxon>
        <taxon>Tracheophyta</taxon>
        <taxon>Spermatophyta</taxon>
        <taxon>Magnoliopsida</taxon>
        <taxon>eudicotyledons</taxon>
        <taxon>Gunneridae</taxon>
        <taxon>Pentapetalae</taxon>
        <taxon>rosids</taxon>
        <taxon>malvids</taxon>
        <taxon>Malvales</taxon>
        <taxon>Dipterocarpaceae</taxon>
        <taxon>Rubroshorea</taxon>
    </lineage>
</organism>
<dbReference type="Pfam" id="PF00010">
    <property type="entry name" value="HLH"/>
    <property type="match status" value="1"/>
</dbReference>
<dbReference type="SMART" id="SM00353">
    <property type="entry name" value="HLH"/>
    <property type="match status" value="1"/>
</dbReference>
<dbReference type="GO" id="GO:0090575">
    <property type="term" value="C:RNA polymerase II transcription regulator complex"/>
    <property type="evidence" value="ECO:0007669"/>
    <property type="project" value="TreeGrafter"/>
</dbReference>
<feature type="region of interest" description="Disordered" evidence="7">
    <location>
        <begin position="46"/>
        <end position="88"/>
    </location>
</feature>
<dbReference type="SUPFAM" id="SSF47459">
    <property type="entry name" value="HLH, helix-loop-helix DNA-binding domain"/>
    <property type="match status" value="1"/>
</dbReference>